<keyword evidence="2 4" id="KW-0560">Oxidoreductase</keyword>
<dbReference type="EMBL" id="JAADJT010000008">
    <property type="protein sequence ID" value="NGZ86353.1"/>
    <property type="molecule type" value="Genomic_DNA"/>
</dbReference>
<evidence type="ECO:0000313" key="4">
    <source>
        <dbReference type="EMBL" id="NGZ86353.1"/>
    </source>
</evidence>
<evidence type="ECO:0000256" key="1">
    <source>
        <dbReference type="ARBA" id="ARBA00006484"/>
    </source>
</evidence>
<evidence type="ECO:0000313" key="5">
    <source>
        <dbReference type="Proteomes" id="UP000666369"/>
    </source>
</evidence>
<dbReference type="GO" id="GO:0047936">
    <property type="term" value="F:glucose 1-dehydrogenase [NAD(P)+] activity"/>
    <property type="evidence" value="ECO:0007669"/>
    <property type="project" value="UniProtKB-EC"/>
</dbReference>
<dbReference type="PROSITE" id="PS00061">
    <property type="entry name" value="ADH_SHORT"/>
    <property type="match status" value="1"/>
</dbReference>
<proteinExistence type="inferred from homology"/>
<gene>
    <name evidence="4" type="ORF">GW587_19090</name>
</gene>
<dbReference type="InterPro" id="IPR002347">
    <property type="entry name" value="SDR_fam"/>
</dbReference>
<evidence type="ECO:0000259" key="3">
    <source>
        <dbReference type="SMART" id="SM00822"/>
    </source>
</evidence>
<organism evidence="4 5">
    <name type="scientific">Duganella aceris</name>
    <dbReference type="NCBI Taxonomy" id="2703883"/>
    <lineage>
        <taxon>Bacteria</taxon>
        <taxon>Pseudomonadati</taxon>
        <taxon>Pseudomonadota</taxon>
        <taxon>Betaproteobacteria</taxon>
        <taxon>Burkholderiales</taxon>
        <taxon>Oxalobacteraceae</taxon>
        <taxon>Telluria group</taxon>
        <taxon>Duganella</taxon>
    </lineage>
</organism>
<reference evidence="5" key="1">
    <citation type="submission" date="2023-07" db="EMBL/GenBank/DDBJ databases">
        <title>Duganella aceri sp. nov., isolated from tree sap.</title>
        <authorList>
            <person name="Kim I.S."/>
        </authorList>
    </citation>
    <scope>NUCLEOTIDE SEQUENCE [LARGE SCALE GENOMIC DNA]</scope>
    <source>
        <strain evidence="5">SAP-35</strain>
    </source>
</reference>
<evidence type="ECO:0000256" key="2">
    <source>
        <dbReference type="ARBA" id="ARBA00023002"/>
    </source>
</evidence>
<keyword evidence="5" id="KW-1185">Reference proteome</keyword>
<dbReference type="InterPro" id="IPR036291">
    <property type="entry name" value="NAD(P)-bd_dom_sf"/>
</dbReference>
<dbReference type="Pfam" id="PF13561">
    <property type="entry name" value="adh_short_C2"/>
    <property type="match status" value="1"/>
</dbReference>
<comment type="similarity">
    <text evidence="1">Belongs to the short-chain dehydrogenases/reductases (SDR) family.</text>
</comment>
<dbReference type="InterPro" id="IPR020904">
    <property type="entry name" value="Sc_DH/Rdtase_CS"/>
</dbReference>
<dbReference type="PANTHER" id="PTHR43639:SF1">
    <property type="entry name" value="SHORT-CHAIN DEHYDROGENASE_REDUCTASE FAMILY PROTEIN"/>
    <property type="match status" value="1"/>
</dbReference>
<dbReference type="PRINTS" id="PR00080">
    <property type="entry name" value="SDRFAMILY"/>
</dbReference>
<dbReference type="SUPFAM" id="SSF51735">
    <property type="entry name" value="NAD(P)-binding Rossmann-fold domains"/>
    <property type="match status" value="1"/>
</dbReference>
<name>A0ABX0FPD9_9BURK</name>
<feature type="domain" description="Ketoreductase" evidence="3">
    <location>
        <begin position="7"/>
        <end position="191"/>
    </location>
</feature>
<dbReference type="Proteomes" id="UP000666369">
    <property type="component" value="Unassembled WGS sequence"/>
</dbReference>
<comment type="caution">
    <text evidence="4">The sequence shown here is derived from an EMBL/GenBank/DDBJ whole genome shotgun (WGS) entry which is preliminary data.</text>
</comment>
<dbReference type="RefSeq" id="WP_166106116.1">
    <property type="nucleotide sequence ID" value="NZ_JAADJT010000008.1"/>
</dbReference>
<dbReference type="PRINTS" id="PR00081">
    <property type="entry name" value="GDHRDH"/>
</dbReference>
<dbReference type="NCBIfam" id="NF005559">
    <property type="entry name" value="PRK07231.1"/>
    <property type="match status" value="1"/>
</dbReference>
<protein>
    <submittedName>
        <fullName evidence="4">Glucose 1-dehydrogenase</fullName>
        <ecNumber evidence="4">1.1.1.47</ecNumber>
    </submittedName>
</protein>
<accession>A0ABX0FPD9</accession>
<dbReference type="PANTHER" id="PTHR43639">
    <property type="entry name" value="OXIDOREDUCTASE, SHORT-CHAIN DEHYDROGENASE/REDUCTASE FAMILY (AFU_ORTHOLOGUE AFUA_5G02870)"/>
    <property type="match status" value="1"/>
</dbReference>
<dbReference type="Gene3D" id="3.40.50.720">
    <property type="entry name" value="NAD(P)-binding Rossmann-like Domain"/>
    <property type="match status" value="1"/>
</dbReference>
<dbReference type="SMART" id="SM00822">
    <property type="entry name" value="PKS_KR"/>
    <property type="match status" value="1"/>
</dbReference>
<dbReference type="InterPro" id="IPR057326">
    <property type="entry name" value="KR_dom"/>
</dbReference>
<sequence>MQSLSDKIALVTGSSKGIGAGIARALAAAGATVVLNYVSGKADAERVVAEIAAAGGKASAVQGDFSREEDIVRVYAGLKQSHGRLDILVNNAGVYGFGPIEELTGAEFHRQFNLNVLGMLLSVRESLPLFGPQGGAIINIGSIAGKMPGAMASIYAATKGAVDSLSMSLAKELGGRMIRVNSLNPGLIETEGTVAEGLIDGDFHQVVLNTTPLGRVGQPADIGKLAVLLSSDDAFWMTGQQLAASGGMTM</sequence>
<dbReference type="EC" id="1.1.1.47" evidence="4"/>